<dbReference type="PANTHER" id="PTHR35205:SF1">
    <property type="entry name" value="ZU5 DOMAIN-CONTAINING PROTEIN"/>
    <property type="match status" value="1"/>
</dbReference>
<dbReference type="PRINTS" id="PR00364">
    <property type="entry name" value="DISEASERSIST"/>
</dbReference>
<feature type="domain" description="NB-ARC" evidence="3">
    <location>
        <begin position="252"/>
        <end position="387"/>
    </location>
</feature>
<reference evidence="6" key="1">
    <citation type="submission" date="2020-06" db="EMBL/GenBank/DDBJ databases">
        <title>Draft genome sequences of strains closely related to Aspergillus parafelis and Aspergillus hiratsukae.</title>
        <authorList>
            <person name="Dos Santos R.A.C."/>
            <person name="Rivero-Menendez O."/>
            <person name="Steenwyk J.L."/>
            <person name="Mead M.E."/>
            <person name="Goldman G.H."/>
            <person name="Alastruey-Izquierdo A."/>
            <person name="Rokas A."/>
        </authorList>
    </citation>
    <scope>NUCLEOTIDE SEQUENCE</scope>
    <source>
        <strain evidence="6">CNM-CM5793</strain>
        <strain evidence="7">CNM-CM6106</strain>
    </source>
</reference>
<keyword evidence="8" id="KW-1185">Reference proteome</keyword>
<dbReference type="SUPFAM" id="SSF48452">
    <property type="entry name" value="TPR-like"/>
    <property type="match status" value="1"/>
</dbReference>
<dbReference type="Pfam" id="PF00931">
    <property type="entry name" value="NB-ARC"/>
    <property type="match status" value="1"/>
</dbReference>
<feature type="repeat" description="TPR" evidence="1">
    <location>
        <begin position="711"/>
        <end position="744"/>
    </location>
</feature>
<dbReference type="EMBL" id="JACBAD010001940">
    <property type="protein sequence ID" value="KAF7126246.1"/>
    <property type="molecule type" value="Genomic_DNA"/>
</dbReference>
<dbReference type="InterPro" id="IPR056681">
    <property type="entry name" value="DUF7779"/>
</dbReference>
<dbReference type="PROSITE" id="PS50005">
    <property type="entry name" value="TPR"/>
    <property type="match status" value="1"/>
</dbReference>
<dbReference type="GO" id="GO:0043531">
    <property type="term" value="F:ADP binding"/>
    <property type="evidence" value="ECO:0007669"/>
    <property type="project" value="InterPro"/>
</dbReference>
<evidence type="ECO:0000259" key="4">
    <source>
        <dbReference type="Pfam" id="PF24809"/>
    </source>
</evidence>
<evidence type="ECO:0000313" key="7">
    <source>
        <dbReference type="EMBL" id="KAF7168020.1"/>
    </source>
</evidence>
<protein>
    <recommendedName>
        <fullName evidence="9">NB-ARC domain-containing protein</fullName>
    </recommendedName>
</protein>
<proteinExistence type="predicted"/>
<dbReference type="Pfam" id="PF24809">
    <property type="entry name" value="DUF7708"/>
    <property type="match status" value="1"/>
</dbReference>
<dbReference type="Gene3D" id="3.40.50.300">
    <property type="entry name" value="P-loop containing nucleotide triphosphate hydrolases"/>
    <property type="match status" value="1"/>
</dbReference>
<accession>A0A8H6PD56</accession>
<gene>
    <name evidence="6" type="ORF">CNMCM5793_002741</name>
    <name evidence="7" type="ORF">CNMCM6106_003342</name>
</gene>
<evidence type="ECO:0008006" key="9">
    <source>
        <dbReference type="Google" id="ProtNLM"/>
    </source>
</evidence>
<dbReference type="Proteomes" id="UP000662466">
    <property type="component" value="Unassembled WGS sequence"/>
</dbReference>
<dbReference type="InterPro" id="IPR019734">
    <property type="entry name" value="TPR_rpt"/>
</dbReference>
<name>A0A8H6PD56_9EURO</name>
<keyword evidence="2" id="KW-0472">Membrane</keyword>
<keyword evidence="1" id="KW-0802">TPR repeat</keyword>
<evidence type="ECO:0000256" key="1">
    <source>
        <dbReference type="PROSITE-ProRule" id="PRU00339"/>
    </source>
</evidence>
<keyword evidence="2" id="KW-1133">Transmembrane helix</keyword>
<dbReference type="SMART" id="SM00028">
    <property type="entry name" value="TPR"/>
    <property type="match status" value="6"/>
</dbReference>
<evidence type="ECO:0000259" key="5">
    <source>
        <dbReference type="Pfam" id="PF25000"/>
    </source>
</evidence>
<evidence type="ECO:0000313" key="8">
    <source>
        <dbReference type="Proteomes" id="UP000630445"/>
    </source>
</evidence>
<sequence>MFQPPLKDQQSPLWQKALENFREELAGDDDLAMILGTKGVEEVLQDAKLLQPVGSPGRKALESVNRLKPMIKFVNDFSAVLAVTFGADTMMAAVVWGSIRMILTLASSTGNTLQEVCDMLEELSLTLPRFRTYERTLPMSQELEDSLLAVYTEVICFYARAIHFFRGHKHVHVVRNAWPELRGDFNRTIQRIRRLSSTVESEVELTRMRRDNQKYHEVLELMSNLRAQTPAYEKKKYYYLPFNGNARFWGREDILSQIQSSLEMEGEATLRSFALHGMGGVGKTQIALRYANNSRTKYDAIFWLAADNLVTIGQSYREISKCLGLTKADMQTDDNAVMLGVKEWLAETSCKWLLVLDNADDLELAKHAWPRSSSGSILVTSRDSNAAFALASDGCLVTPFDIETGSAALLNFLGADQTSNPNREEAKAITTALGGLPLALNQIGGFIVHRKVPLHKFLALYERNAASIDSKSARNMDYSHTLATVWEMSLEKLSGNAKALHMLLSFFDPDCVQESLLREESGSVENPELKFLQDEMEILDAEELLLQTGLVQKSEENEVLSIHRLVQTAVIRRMSDKEREAYFSAVVDILFPTFPDTYSADLGHQVASWTRCERSLPHLQHLVKQNEKFKIYVGNNQKYLYERENYSIARTYIEAAMGVSSDRSTLAYASAVELQGLIELDLGHPQLALESFQQAYNCRAALLPANDLFLAASFVEIGLAYTEIGDLEKAHEHLQRSIDIRLEAKSDRIGNSYSNMASLLLRMGKPDSAEEMLKRCPSLKDFTDDTFLRTGNPRFSGDMVLLARIRMAQGLHDDALRLASKALVFRRECLGERLKVCDSLYQVADILQYRGDSASAIQLLVECAKICEALPESEGQRHLARALFKLSKVFESQGRFQMSTEYMERAVSVKDSISKRDGRPSDFAGLAPWMLW</sequence>
<evidence type="ECO:0000256" key="2">
    <source>
        <dbReference type="SAM" id="Phobius"/>
    </source>
</evidence>
<feature type="domain" description="DUF7708" evidence="4">
    <location>
        <begin position="68"/>
        <end position="204"/>
    </location>
</feature>
<organism evidence="6 8">
    <name type="scientific">Aspergillus hiratsukae</name>
    <dbReference type="NCBI Taxonomy" id="1194566"/>
    <lineage>
        <taxon>Eukaryota</taxon>
        <taxon>Fungi</taxon>
        <taxon>Dikarya</taxon>
        <taxon>Ascomycota</taxon>
        <taxon>Pezizomycotina</taxon>
        <taxon>Eurotiomycetes</taxon>
        <taxon>Eurotiomycetidae</taxon>
        <taxon>Eurotiales</taxon>
        <taxon>Aspergillaceae</taxon>
        <taxon>Aspergillus</taxon>
        <taxon>Aspergillus subgen. Fumigati</taxon>
    </lineage>
</organism>
<evidence type="ECO:0000313" key="6">
    <source>
        <dbReference type="EMBL" id="KAF7126246.1"/>
    </source>
</evidence>
<dbReference type="Pfam" id="PF13181">
    <property type="entry name" value="TPR_8"/>
    <property type="match status" value="1"/>
</dbReference>
<dbReference type="PANTHER" id="PTHR35205">
    <property type="entry name" value="NB-ARC AND TPR DOMAIN PROTEIN"/>
    <property type="match status" value="1"/>
</dbReference>
<evidence type="ECO:0000259" key="3">
    <source>
        <dbReference type="Pfam" id="PF00931"/>
    </source>
</evidence>
<keyword evidence="2" id="KW-0812">Transmembrane</keyword>
<dbReference type="OrthoDB" id="6161812at2759"/>
<dbReference type="SUPFAM" id="SSF52540">
    <property type="entry name" value="P-loop containing nucleoside triphosphate hydrolases"/>
    <property type="match status" value="1"/>
</dbReference>
<dbReference type="InterPro" id="IPR002182">
    <property type="entry name" value="NB-ARC"/>
</dbReference>
<feature type="domain" description="DUF7779" evidence="5">
    <location>
        <begin position="489"/>
        <end position="578"/>
    </location>
</feature>
<dbReference type="InterPro" id="IPR027417">
    <property type="entry name" value="P-loop_NTPase"/>
</dbReference>
<dbReference type="Pfam" id="PF13424">
    <property type="entry name" value="TPR_12"/>
    <property type="match status" value="2"/>
</dbReference>
<dbReference type="Proteomes" id="UP000630445">
    <property type="component" value="Unassembled WGS sequence"/>
</dbReference>
<feature type="transmembrane region" description="Helical" evidence="2">
    <location>
        <begin position="77"/>
        <end position="99"/>
    </location>
</feature>
<comment type="caution">
    <text evidence="6">The sequence shown here is derived from an EMBL/GenBank/DDBJ whole genome shotgun (WGS) entry which is preliminary data.</text>
</comment>
<dbReference type="InterPro" id="IPR056125">
    <property type="entry name" value="DUF7708"/>
</dbReference>
<dbReference type="AlphaFoldDB" id="A0A8H6PD56"/>
<dbReference type="Gene3D" id="1.25.40.10">
    <property type="entry name" value="Tetratricopeptide repeat domain"/>
    <property type="match status" value="2"/>
</dbReference>
<dbReference type="Pfam" id="PF25000">
    <property type="entry name" value="DUF7779"/>
    <property type="match status" value="1"/>
</dbReference>
<dbReference type="InterPro" id="IPR011990">
    <property type="entry name" value="TPR-like_helical_dom_sf"/>
</dbReference>
<dbReference type="EMBL" id="JACBAF010002092">
    <property type="protein sequence ID" value="KAF7168020.1"/>
    <property type="molecule type" value="Genomic_DNA"/>
</dbReference>